<sequence>AWHIIQGWLPPLSQDNLVTINFSLRGLKKMQMGRRMKPLRPPITVQMLLALRLALHIRKSFDTCIWAMSLSAFWGMMRFGEGSVRSIKAFNDKLNLK</sequence>
<dbReference type="OrthoDB" id="3254696at2759"/>
<dbReference type="EMBL" id="KN837282">
    <property type="protein sequence ID" value="KIJ29490.1"/>
    <property type="molecule type" value="Genomic_DNA"/>
</dbReference>
<evidence type="ECO:0000313" key="2">
    <source>
        <dbReference type="Proteomes" id="UP000054279"/>
    </source>
</evidence>
<name>A0A0C9UWH6_SPHS4</name>
<keyword evidence="2" id="KW-1185">Reference proteome</keyword>
<accession>A0A0C9UWH6</accession>
<protein>
    <submittedName>
        <fullName evidence="1">Uncharacterized protein</fullName>
    </submittedName>
</protein>
<reference evidence="1 2" key="1">
    <citation type="submission" date="2014-06" db="EMBL/GenBank/DDBJ databases">
        <title>Evolutionary Origins and Diversification of the Mycorrhizal Mutualists.</title>
        <authorList>
            <consortium name="DOE Joint Genome Institute"/>
            <consortium name="Mycorrhizal Genomics Consortium"/>
            <person name="Kohler A."/>
            <person name="Kuo A."/>
            <person name="Nagy L.G."/>
            <person name="Floudas D."/>
            <person name="Copeland A."/>
            <person name="Barry K.W."/>
            <person name="Cichocki N."/>
            <person name="Veneault-Fourrey C."/>
            <person name="LaButti K."/>
            <person name="Lindquist E.A."/>
            <person name="Lipzen A."/>
            <person name="Lundell T."/>
            <person name="Morin E."/>
            <person name="Murat C."/>
            <person name="Riley R."/>
            <person name="Ohm R."/>
            <person name="Sun H."/>
            <person name="Tunlid A."/>
            <person name="Henrissat B."/>
            <person name="Grigoriev I.V."/>
            <person name="Hibbett D.S."/>
            <person name="Martin F."/>
        </authorList>
    </citation>
    <scope>NUCLEOTIDE SEQUENCE [LARGE SCALE GENOMIC DNA]</scope>
    <source>
        <strain evidence="1 2">SS14</strain>
    </source>
</reference>
<dbReference type="HOGENOM" id="CLU_2352405_0_0_1"/>
<evidence type="ECO:0000313" key="1">
    <source>
        <dbReference type="EMBL" id="KIJ29490.1"/>
    </source>
</evidence>
<dbReference type="AlphaFoldDB" id="A0A0C9UWH6"/>
<dbReference type="Proteomes" id="UP000054279">
    <property type="component" value="Unassembled WGS sequence"/>
</dbReference>
<gene>
    <name evidence="1" type="ORF">M422DRAFT_188431</name>
</gene>
<organism evidence="1 2">
    <name type="scientific">Sphaerobolus stellatus (strain SS14)</name>
    <dbReference type="NCBI Taxonomy" id="990650"/>
    <lineage>
        <taxon>Eukaryota</taxon>
        <taxon>Fungi</taxon>
        <taxon>Dikarya</taxon>
        <taxon>Basidiomycota</taxon>
        <taxon>Agaricomycotina</taxon>
        <taxon>Agaricomycetes</taxon>
        <taxon>Phallomycetidae</taxon>
        <taxon>Geastrales</taxon>
        <taxon>Sphaerobolaceae</taxon>
        <taxon>Sphaerobolus</taxon>
    </lineage>
</organism>
<feature type="non-terminal residue" evidence="1">
    <location>
        <position position="1"/>
    </location>
</feature>
<proteinExistence type="predicted"/>